<sequence>MRIVAVPGFTQSALAWQPVQTANPDLDIIALDVPTQRTFADTSRAIGEAGGSAIYLGYSMGGRLCLQLAIDQPDLFDGLVLVSSSPGIVEAEERAARLEKDQALAARIDEIGVEEFLTEWLAQPMFASLTSEQSQYAERVAANTVYGLHHQLVALGQGSQPSLWDSLCTLEMPVMLLTGDGDSKYDEIAEQMFEEIPDCIRLQIPGGHALPLENPAGVAEALETFIADLSL</sequence>
<dbReference type="Gene3D" id="3.40.50.1820">
    <property type="entry name" value="alpha/beta hydrolase"/>
    <property type="match status" value="1"/>
</dbReference>
<dbReference type="AlphaFoldDB" id="A0A6J7E030"/>
<protein>
    <submittedName>
        <fullName evidence="3">Unannotated protein</fullName>
    </submittedName>
</protein>
<gene>
    <name evidence="3" type="ORF">UFOPK3317_00999</name>
</gene>
<dbReference type="GO" id="GO:0016829">
    <property type="term" value="F:lyase activity"/>
    <property type="evidence" value="ECO:0007669"/>
    <property type="project" value="UniProtKB-KW"/>
</dbReference>
<proteinExistence type="predicted"/>
<keyword evidence="1" id="KW-0456">Lyase</keyword>
<evidence type="ECO:0000256" key="1">
    <source>
        <dbReference type="ARBA" id="ARBA00023239"/>
    </source>
</evidence>
<organism evidence="3">
    <name type="scientific">freshwater metagenome</name>
    <dbReference type="NCBI Taxonomy" id="449393"/>
    <lineage>
        <taxon>unclassified sequences</taxon>
        <taxon>metagenomes</taxon>
        <taxon>ecological metagenomes</taxon>
    </lineage>
</organism>
<dbReference type="InterPro" id="IPR000073">
    <property type="entry name" value="AB_hydrolase_1"/>
</dbReference>
<accession>A0A6J7E030</accession>
<dbReference type="PANTHER" id="PTHR42916">
    <property type="entry name" value="2-SUCCINYL-5-ENOLPYRUVYL-6-HYDROXY-3-CYCLOHEXENE-1-CARBOXYLATE SYNTHASE"/>
    <property type="match status" value="1"/>
</dbReference>
<evidence type="ECO:0000313" key="3">
    <source>
        <dbReference type="EMBL" id="CAB4873123.1"/>
    </source>
</evidence>
<dbReference type="SUPFAM" id="SSF53474">
    <property type="entry name" value="alpha/beta-Hydrolases"/>
    <property type="match status" value="1"/>
</dbReference>
<name>A0A6J7E030_9ZZZZ</name>
<dbReference type="EMBL" id="CAFBLK010000173">
    <property type="protein sequence ID" value="CAB4873123.1"/>
    <property type="molecule type" value="Genomic_DNA"/>
</dbReference>
<dbReference type="Pfam" id="PF12697">
    <property type="entry name" value="Abhydrolase_6"/>
    <property type="match status" value="1"/>
</dbReference>
<dbReference type="InterPro" id="IPR029058">
    <property type="entry name" value="AB_hydrolase_fold"/>
</dbReference>
<evidence type="ECO:0000259" key="2">
    <source>
        <dbReference type="Pfam" id="PF12697"/>
    </source>
</evidence>
<reference evidence="3" key="1">
    <citation type="submission" date="2020-05" db="EMBL/GenBank/DDBJ databases">
        <authorList>
            <person name="Chiriac C."/>
            <person name="Salcher M."/>
            <person name="Ghai R."/>
            <person name="Kavagutti S V."/>
        </authorList>
    </citation>
    <scope>NUCLEOTIDE SEQUENCE</scope>
</reference>
<dbReference type="PANTHER" id="PTHR42916:SF1">
    <property type="entry name" value="PROTEIN PHYLLO, CHLOROPLASTIC"/>
    <property type="match status" value="1"/>
</dbReference>
<feature type="domain" description="AB hydrolase-1" evidence="2">
    <location>
        <begin position="3"/>
        <end position="221"/>
    </location>
</feature>